<evidence type="ECO:0000313" key="1">
    <source>
        <dbReference type="EMBL" id="SNZ21733.1"/>
    </source>
</evidence>
<organism evidence="1 2">
    <name type="scientific">Cohaesibacter gelatinilyticus</name>
    <dbReference type="NCBI Taxonomy" id="372072"/>
    <lineage>
        <taxon>Bacteria</taxon>
        <taxon>Pseudomonadati</taxon>
        <taxon>Pseudomonadota</taxon>
        <taxon>Alphaproteobacteria</taxon>
        <taxon>Hyphomicrobiales</taxon>
        <taxon>Cohaesibacteraceae</taxon>
    </lineage>
</organism>
<dbReference type="EMBL" id="OBEL01000011">
    <property type="protein sequence ID" value="SNZ21733.1"/>
    <property type="molecule type" value="Genomic_DNA"/>
</dbReference>
<accession>A0A285PKB7</accession>
<keyword evidence="2" id="KW-1185">Reference proteome</keyword>
<proteinExistence type="predicted"/>
<evidence type="ECO:0000313" key="2">
    <source>
        <dbReference type="Proteomes" id="UP000219439"/>
    </source>
</evidence>
<reference evidence="1 2" key="1">
    <citation type="submission" date="2017-09" db="EMBL/GenBank/DDBJ databases">
        <authorList>
            <person name="Ehlers B."/>
            <person name="Leendertz F.H."/>
        </authorList>
    </citation>
    <scope>NUCLEOTIDE SEQUENCE [LARGE SCALE GENOMIC DNA]</scope>
    <source>
        <strain evidence="1 2">DSM 18289</strain>
    </source>
</reference>
<name>A0A285PKB7_9HYPH</name>
<dbReference type="OrthoDB" id="8351952at2"/>
<protein>
    <submittedName>
        <fullName evidence="1">Uncharacterized protein</fullName>
    </submittedName>
</protein>
<dbReference type="RefSeq" id="WP_097156107.1">
    <property type="nucleotide sequence ID" value="NZ_OBEL01000011.1"/>
</dbReference>
<gene>
    <name evidence="1" type="ORF">SAMN06265368_4858</name>
</gene>
<dbReference type="Proteomes" id="UP000219439">
    <property type="component" value="Unassembled WGS sequence"/>
</dbReference>
<dbReference type="AlphaFoldDB" id="A0A285PKB7"/>
<sequence length="267" mass="27452">MTAKNKIGVEADYPSDKSAATYTGTVNDSVFSVAMRNVGMLTGVGGTANAITGNAPVSDNLAYTDGMQAQFAAPSTNTGAVTLNIGGLGAKSLKDNSGQALDPGVIAAGNLVTVVFYSPDDEFRLPASGGTQNVTVQGGLTVKRSASKRALAAVASTTSLSSIVTQAFQTVYSASRVIVTGEILLKTASGSDDADGLVVELHVDGTKEDEFNTMSWSDQAYAVAFDFSHSPSDTSSHSYEIKVSSTNAAQYPARGAVLVCEEWGANP</sequence>